<reference evidence="4 5" key="1">
    <citation type="submission" date="2014-10" db="EMBL/GenBank/DDBJ databases">
        <title>Genome sequence of Erwinia typographi M043b.</title>
        <authorList>
            <person name="Chan K.-G."/>
            <person name="Tan W.-S."/>
        </authorList>
    </citation>
    <scope>NUCLEOTIDE SEQUENCE [LARGE SCALE GENOMIC DNA]</scope>
    <source>
        <strain evidence="4 5">M043b</strain>
    </source>
</reference>
<evidence type="ECO:0000313" key="4">
    <source>
        <dbReference type="EMBL" id="KGT88304.1"/>
    </source>
</evidence>
<keyword evidence="1" id="KW-0611">Plant defense</keyword>
<name>A0A0A3YRZ7_9GAMM</name>
<gene>
    <name evidence="4" type="ORF">NG99_21330</name>
</gene>
<evidence type="ECO:0000256" key="1">
    <source>
        <dbReference type="ARBA" id="ARBA00022821"/>
    </source>
</evidence>
<dbReference type="Pfam" id="PF00182">
    <property type="entry name" value="Glyco_hydro_19"/>
    <property type="match status" value="1"/>
</dbReference>
<dbReference type="EMBL" id="JRUQ01000062">
    <property type="protein sequence ID" value="KGT88304.1"/>
    <property type="molecule type" value="Genomic_DNA"/>
</dbReference>
<feature type="domain" description="Glycoside hydrolase family 19 catalytic" evidence="3">
    <location>
        <begin position="44"/>
        <end position="153"/>
    </location>
</feature>
<dbReference type="PANTHER" id="PTHR22595:SF79">
    <property type="entry name" value="CHITINASE 12"/>
    <property type="match status" value="1"/>
</dbReference>
<dbReference type="Gene3D" id="1.10.530.10">
    <property type="match status" value="1"/>
</dbReference>
<dbReference type="RefSeq" id="WP_034897482.1">
    <property type="nucleotide sequence ID" value="NZ_JRUQ01000062.1"/>
</dbReference>
<dbReference type="InterPro" id="IPR000726">
    <property type="entry name" value="Glyco_hydro_19_cat"/>
</dbReference>
<dbReference type="Proteomes" id="UP000030351">
    <property type="component" value="Unassembled WGS sequence"/>
</dbReference>
<evidence type="ECO:0000313" key="5">
    <source>
        <dbReference type="Proteomes" id="UP000030351"/>
    </source>
</evidence>
<keyword evidence="5" id="KW-1185">Reference proteome</keyword>
<dbReference type="OrthoDB" id="9798982at2"/>
<dbReference type="AlphaFoldDB" id="A0A0A3YRZ7"/>
<accession>A0A0A3YRZ7</accession>
<dbReference type="PANTHER" id="PTHR22595">
    <property type="entry name" value="CHITINASE-RELATED"/>
    <property type="match status" value="1"/>
</dbReference>
<keyword evidence="4" id="KW-0378">Hydrolase</keyword>
<evidence type="ECO:0000259" key="3">
    <source>
        <dbReference type="Pfam" id="PF00182"/>
    </source>
</evidence>
<sequence length="194" mass="21483">MITVTTEILSAIAVPYRTNKARGVAQKANFSVLPYHLNHWFTVFNINDNKLRVAHFLAQSCCETSQFLSLTEIPKHGGKEYEPNTTAGHNVGNKYPGDGPKFIGRGLLHLTGRENYQKYGNKIHQDLVSHPEVVASNISIAVQTSCLFWSKRDLNTAADNDDFDTVMSRVNGGVANGRDERLAALKRAKKTLGI</sequence>
<dbReference type="STRING" id="371042.NG99_21330"/>
<dbReference type="InterPro" id="IPR023346">
    <property type="entry name" value="Lysozyme-like_dom_sf"/>
</dbReference>
<keyword evidence="2" id="KW-1015">Disulfide bond</keyword>
<evidence type="ECO:0000256" key="2">
    <source>
        <dbReference type="ARBA" id="ARBA00023157"/>
    </source>
</evidence>
<dbReference type="eggNOG" id="COG3179">
    <property type="taxonomic scope" value="Bacteria"/>
</dbReference>
<organism evidence="4 5">
    <name type="scientific">Erwinia typographi</name>
    <dbReference type="NCBI Taxonomy" id="371042"/>
    <lineage>
        <taxon>Bacteria</taxon>
        <taxon>Pseudomonadati</taxon>
        <taxon>Pseudomonadota</taxon>
        <taxon>Gammaproteobacteria</taxon>
        <taxon>Enterobacterales</taxon>
        <taxon>Erwiniaceae</taxon>
        <taxon>Erwinia</taxon>
    </lineage>
</organism>
<dbReference type="GO" id="GO:0006032">
    <property type="term" value="P:chitin catabolic process"/>
    <property type="evidence" value="ECO:0007669"/>
    <property type="project" value="InterPro"/>
</dbReference>
<proteinExistence type="predicted"/>
<comment type="caution">
    <text evidence="4">The sequence shown here is derived from an EMBL/GenBank/DDBJ whole genome shotgun (WGS) entry which is preliminary data.</text>
</comment>
<dbReference type="SUPFAM" id="SSF53955">
    <property type="entry name" value="Lysozyme-like"/>
    <property type="match status" value="1"/>
</dbReference>
<dbReference type="GO" id="GO:0006952">
    <property type="term" value="P:defense response"/>
    <property type="evidence" value="ECO:0007669"/>
    <property type="project" value="UniProtKB-KW"/>
</dbReference>
<protein>
    <submittedName>
        <fullName evidence="4">Glycoside hydrolase</fullName>
    </submittedName>
</protein>
<dbReference type="GO" id="GO:0016998">
    <property type="term" value="P:cell wall macromolecule catabolic process"/>
    <property type="evidence" value="ECO:0007669"/>
    <property type="project" value="InterPro"/>
</dbReference>
<dbReference type="GO" id="GO:0004568">
    <property type="term" value="F:chitinase activity"/>
    <property type="evidence" value="ECO:0007669"/>
    <property type="project" value="InterPro"/>
</dbReference>